<evidence type="ECO:0000256" key="3">
    <source>
        <dbReference type="ARBA" id="ARBA00022898"/>
    </source>
</evidence>
<comment type="caution">
    <text evidence="5">The sequence shown here is derived from an EMBL/GenBank/DDBJ whole genome shotgun (WGS) entry which is preliminary data.</text>
</comment>
<organism evidence="5 6">
    <name type="scientific">Chiloscyllium punctatum</name>
    <name type="common">Brownbanded bambooshark</name>
    <name type="synonym">Hemiscyllium punctatum</name>
    <dbReference type="NCBI Taxonomy" id="137246"/>
    <lineage>
        <taxon>Eukaryota</taxon>
        <taxon>Metazoa</taxon>
        <taxon>Chordata</taxon>
        <taxon>Craniata</taxon>
        <taxon>Vertebrata</taxon>
        <taxon>Chondrichthyes</taxon>
        <taxon>Elasmobranchii</taxon>
        <taxon>Galeomorphii</taxon>
        <taxon>Galeoidea</taxon>
        <taxon>Orectolobiformes</taxon>
        <taxon>Hemiscylliidae</taxon>
        <taxon>Chiloscyllium</taxon>
    </lineage>
</organism>
<evidence type="ECO:0000313" key="6">
    <source>
        <dbReference type="Proteomes" id="UP000287033"/>
    </source>
</evidence>
<dbReference type="GO" id="GO:0006545">
    <property type="term" value="P:glycine biosynthetic process"/>
    <property type="evidence" value="ECO:0007669"/>
    <property type="project" value="TreeGrafter"/>
</dbReference>
<dbReference type="Proteomes" id="UP000287033">
    <property type="component" value="Unassembled WGS sequence"/>
</dbReference>
<accession>A0A401THY0</accession>
<dbReference type="AlphaFoldDB" id="A0A401THY0"/>
<evidence type="ECO:0000256" key="2">
    <source>
        <dbReference type="ARBA" id="ARBA00006966"/>
    </source>
</evidence>
<proteinExistence type="inferred from homology"/>
<dbReference type="PANTHER" id="PTHR48097">
    <property type="entry name" value="L-THREONINE ALDOLASE-RELATED"/>
    <property type="match status" value="1"/>
</dbReference>
<comment type="similarity">
    <text evidence="2">Belongs to the threonine aldolase family.</text>
</comment>
<keyword evidence="6" id="KW-1185">Reference proteome</keyword>
<feature type="domain" description="Aromatic amino acid beta-eliminating lyase/threonine aldolase" evidence="4">
    <location>
        <begin position="31"/>
        <end position="70"/>
    </location>
</feature>
<dbReference type="GO" id="GO:0006567">
    <property type="term" value="P:L-threonine catabolic process"/>
    <property type="evidence" value="ECO:0007669"/>
    <property type="project" value="TreeGrafter"/>
</dbReference>
<comment type="cofactor">
    <cofactor evidence="1">
        <name>pyridoxal 5'-phosphate</name>
        <dbReference type="ChEBI" id="CHEBI:597326"/>
    </cofactor>
</comment>
<dbReference type="Gene3D" id="3.40.640.10">
    <property type="entry name" value="Type I PLP-dependent aspartate aminotransferase-like (Major domain)"/>
    <property type="match status" value="1"/>
</dbReference>
<dbReference type="PANTHER" id="PTHR48097:SF9">
    <property type="entry name" value="L-THREONINE ALDOLASE"/>
    <property type="match status" value="1"/>
</dbReference>
<evidence type="ECO:0000256" key="1">
    <source>
        <dbReference type="ARBA" id="ARBA00001933"/>
    </source>
</evidence>
<gene>
    <name evidence="5" type="ORF">chiPu_0026136</name>
</gene>
<dbReference type="OrthoDB" id="10261951at2759"/>
<name>A0A401THY0_CHIPU</name>
<dbReference type="GO" id="GO:0005829">
    <property type="term" value="C:cytosol"/>
    <property type="evidence" value="ECO:0007669"/>
    <property type="project" value="TreeGrafter"/>
</dbReference>
<dbReference type="GO" id="GO:0008732">
    <property type="term" value="F:L-allo-threonine aldolase activity"/>
    <property type="evidence" value="ECO:0007669"/>
    <property type="project" value="TreeGrafter"/>
</dbReference>
<dbReference type="SUPFAM" id="SSF53383">
    <property type="entry name" value="PLP-dependent transferases"/>
    <property type="match status" value="1"/>
</dbReference>
<dbReference type="Pfam" id="PF01212">
    <property type="entry name" value="Beta_elim_lyase"/>
    <property type="match status" value="1"/>
</dbReference>
<protein>
    <recommendedName>
        <fullName evidence="4">Aromatic amino acid beta-eliminating lyase/threonine aldolase domain-containing protein</fullName>
    </recommendedName>
</protein>
<reference evidence="5 6" key="1">
    <citation type="journal article" date="2018" name="Nat. Ecol. Evol.">
        <title>Shark genomes provide insights into elasmobranch evolution and the origin of vertebrates.</title>
        <authorList>
            <person name="Hara Y"/>
            <person name="Yamaguchi K"/>
            <person name="Onimaru K"/>
            <person name="Kadota M"/>
            <person name="Koyanagi M"/>
            <person name="Keeley SD"/>
            <person name="Tatsumi K"/>
            <person name="Tanaka K"/>
            <person name="Motone F"/>
            <person name="Kageyama Y"/>
            <person name="Nozu R"/>
            <person name="Adachi N"/>
            <person name="Nishimura O"/>
            <person name="Nakagawa R"/>
            <person name="Tanegashima C"/>
            <person name="Kiyatake I"/>
            <person name="Matsumoto R"/>
            <person name="Murakumo K"/>
            <person name="Nishida K"/>
            <person name="Terakita A"/>
            <person name="Kuratani S"/>
            <person name="Sato K"/>
            <person name="Hyodo S Kuraku.S."/>
        </authorList>
    </citation>
    <scope>NUCLEOTIDE SEQUENCE [LARGE SCALE GENOMIC DNA]</scope>
</reference>
<dbReference type="InterPro" id="IPR015421">
    <property type="entry name" value="PyrdxlP-dep_Trfase_major"/>
</dbReference>
<keyword evidence="3" id="KW-0663">Pyridoxal phosphate</keyword>
<evidence type="ECO:0000259" key="4">
    <source>
        <dbReference type="Pfam" id="PF01212"/>
    </source>
</evidence>
<dbReference type="InterPro" id="IPR001597">
    <property type="entry name" value="ArAA_b-elim_lyase/Thr_aldolase"/>
</dbReference>
<dbReference type="InterPro" id="IPR015424">
    <property type="entry name" value="PyrdxlP-dep_Trfase"/>
</dbReference>
<dbReference type="EMBL" id="BEZZ01073123">
    <property type="protein sequence ID" value="GCC42261.1"/>
    <property type="molecule type" value="Genomic_DNA"/>
</dbReference>
<dbReference type="STRING" id="137246.A0A401THY0"/>
<sequence length="124" mass="13700">MLPLLLRPLRRLLSQLRGSGSQPRGCLRTVDLRSDTVSQPGPAMRAAIAAARVGDDVYGEDPTVNGVSQMFVNGSLIQNIADTLKDWLWIMNGRCERDIVFDRGVIEGALNEGYGRDISEHEVY</sequence>
<evidence type="ECO:0000313" key="5">
    <source>
        <dbReference type="EMBL" id="GCC42261.1"/>
    </source>
</evidence>